<proteinExistence type="predicted"/>
<evidence type="ECO:0000259" key="7">
    <source>
        <dbReference type="Pfam" id="PF00746"/>
    </source>
</evidence>
<evidence type="ECO:0000256" key="3">
    <source>
        <dbReference type="ARBA" id="ARBA00022525"/>
    </source>
</evidence>
<feature type="domain" description="Gram-positive cocci surface proteins LPxTG" evidence="7">
    <location>
        <begin position="70"/>
        <end position="109"/>
    </location>
</feature>
<evidence type="ECO:0000313" key="8">
    <source>
        <dbReference type="EMBL" id="SCL85562.1"/>
    </source>
</evidence>
<name>A0AAX2CD49_9BACI</name>
<evidence type="ECO:0000256" key="1">
    <source>
        <dbReference type="ARBA" id="ARBA00004168"/>
    </source>
</evidence>
<keyword evidence="2" id="KW-0134">Cell wall</keyword>
<accession>A0AAX2CD49</accession>
<dbReference type="InterPro" id="IPR019931">
    <property type="entry name" value="LPXTG_anchor"/>
</dbReference>
<keyword evidence="6" id="KW-1133">Transmembrane helix</keyword>
<keyword evidence="3" id="KW-0964">Secreted</keyword>
<dbReference type="AlphaFoldDB" id="A0AAX2CD49"/>
<reference evidence="8 9" key="1">
    <citation type="submission" date="2016-08" db="EMBL/GenBank/DDBJ databases">
        <authorList>
            <person name="Loux V."/>
            <person name="Rue O."/>
        </authorList>
    </citation>
    <scope>NUCLEOTIDE SEQUENCE [LARGE SCALE GENOMIC DNA]</scope>
    <source>
        <strain evidence="8 9">AFSSA_08CEB44bac</strain>
    </source>
</reference>
<keyword evidence="4" id="KW-0732">Signal</keyword>
<comment type="subcellular location">
    <subcellularLocation>
        <location evidence="1">Secreted</location>
        <location evidence="1">Cell wall</location>
        <topology evidence="1">Peptidoglycan-anchor</topology>
    </subcellularLocation>
</comment>
<dbReference type="NCBIfam" id="TIGR01167">
    <property type="entry name" value="LPXTG_anchor"/>
    <property type="match status" value="1"/>
</dbReference>
<organism evidence="8 9">
    <name type="scientific">Bacillus cytotoxicus</name>
    <dbReference type="NCBI Taxonomy" id="580165"/>
    <lineage>
        <taxon>Bacteria</taxon>
        <taxon>Bacillati</taxon>
        <taxon>Bacillota</taxon>
        <taxon>Bacilli</taxon>
        <taxon>Bacillales</taxon>
        <taxon>Bacillaceae</taxon>
        <taxon>Bacillus</taxon>
        <taxon>Bacillus cereus group</taxon>
    </lineage>
</organism>
<keyword evidence="6" id="KW-0812">Transmembrane</keyword>
<dbReference type="EMBL" id="FMIK01000017">
    <property type="protein sequence ID" value="SCL85562.1"/>
    <property type="molecule type" value="Genomic_DNA"/>
</dbReference>
<evidence type="ECO:0000256" key="5">
    <source>
        <dbReference type="ARBA" id="ARBA00023088"/>
    </source>
</evidence>
<protein>
    <submittedName>
        <fullName evidence="8">LPXTG-domain-containing protein cell wall anchor domain</fullName>
    </submittedName>
</protein>
<dbReference type="Pfam" id="PF00746">
    <property type="entry name" value="Gram_pos_anchor"/>
    <property type="match status" value="1"/>
</dbReference>
<comment type="caution">
    <text evidence="8">The sequence shown here is derived from an EMBL/GenBank/DDBJ whole genome shotgun (WGS) entry which is preliminary data.</text>
</comment>
<evidence type="ECO:0000256" key="2">
    <source>
        <dbReference type="ARBA" id="ARBA00022512"/>
    </source>
</evidence>
<keyword evidence="5" id="KW-0572">Peptidoglycan-anchor</keyword>
<dbReference type="Proteomes" id="UP000242164">
    <property type="component" value="Unassembled WGS sequence"/>
</dbReference>
<sequence length="128" mass="14035">MVKKYIVAILFIISVLIPLFSPYETVRAETMHSKVGITFSNSYIPSITMDPAAIPDGSTPTDYSSDDQFNKGVLPKTGGNLSSSFIYMGLGSMLVALAILIALAKNNRENRNKCFYRINKKHINGGTL</sequence>
<evidence type="ECO:0000256" key="6">
    <source>
        <dbReference type="SAM" id="Phobius"/>
    </source>
</evidence>
<dbReference type="RefSeq" id="WP_087097874.1">
    <property type="nucleotide sequence ID" value="NZ_CP066179.1"/>
</dbReference>
<keyword evidence="6" id="KW-0472">Membrane</keyword>
<feature type="transmembrane region" description="Helical" evidence="6">
    <location>
        <begin position="84"/>
        <end position="103"/>
    </location>
</feature>
<gene>
    <name evidence="8" type="ORF">BCB44BAC_00778</name>
</gene>
<evidence type="ECO:0000256" key="4">
    <source>
        <dbReference type="ARBA" id="ARBA00022729"/>
    </source>
</evidence>
<evidence type="ECO:0000313" key="9">
    <source>
        <dbReference type="Proteomes" id="UP000242164"/>
    </source>
</evidence>